<name>A0A2P2N669_RHIMU</name>
<dbReference type="GO" id="GO:0016853">
    <property type="term" value="F:isomerase activity"/>
    <property type="evidence" value="ECO:0007669"/>
    <property type="project" value="UniProtKB-KW"/>
</dbReference>
<keyword evidence="1" id="KW-0413">Isomerase</keyword>
<reference evidence="1" key="1">
    <citation type="submission" date="2018-02" db="EMBL/GenBank/DDBJ databases">
        <title>Rhizophora mucronata_Transcriptome.</title>
        <authorList>
            <person name="Meera S.P."/>
            <person name="Sreeshan A."/>
            <person name="Augustine A."/>
        </authorList>
    </citation>
    <scope>NUCLEOTIDE SEQUENCE</scope>
    <source>
        <tissue evidence="1">Leaf</tissue>
    </source>
</reference>
<evidence type="ECO:0000313" key="1">
    <source>
        <dbReference type="EMBL" id="MBX38007.1"/>
    </source>
</evidence>
<dbReference type="AlphaFoldDB" id="A0A2P2N669"/>
<sequence length="167" mass="18648">MFLSRIKGIPTVFGTMSPYKPTTILPKRCSSISTSKYTLWVISYSCTSSSGLSSTFLGVVNAKTRKITRTMKRRRNLGWTQARISRRIVLMCRSRSLLYLSPFSDNQQKTSALVTPISSVYSTISISLLLSPVSHAAKRTVSQPLWPRGVQVKFVNNEAVLLLASQR</sequence>
<organism evidence="1">
    <name type="scientific">Rhizophora mucronata</name>
    <name type="common">Asiatic mangrove</name>
    <dbReference type="NCBI Taxonomy" id="61149"/>
    <lineage>
        <taxon>Eukaryota</taxon>
        <taxon>Viridiplantae</taxon>
        <taxon>Streptophyta</taxon>
        <taxon>Embryophyta</taxon>
        <taxon>Tracheophyta</taxon>
        <taxon>Spermatophyta</taxon>
        <taxon>Magnoliopsida</taxon>
        <taxon>eudicotyledons</taxon>
        <taxon>Gunneridae</taxon>
        <taxon>Pentapetalae</taxon>
        <taxon>rosids</taxon>
        <taxon>fabids</taxon>
        <taxon>Malpighiales</taxon>
        <taxon>Rhizophoraceae</taxon>
        <taxon>Rhizophora</taxon>
    </lineage>
</organism>
<accession>A0A2P2N669</accession>
<dbReference type="EMBL" id="GGEC01057523">
    <property type="protein sequence ID" value="MBX38007.1"/>
    <property type="molecule type" value="Transcribed_RNA"/>
</dbReference>
<proteinExistence type="predicted"/>
<protein>
    <submittedName>
        <fullName evidence="1">Peptidyl-prolyl cis-trans isomerase CYP21-1</fullName>
    </submittedName>
</protein>